<dbReference type="Proteomes" id="UP001500266">
    <property type="component" value="Unassembled WGS sequence"/>
</dbReference>
<dbReference type="PANTHER" id="PTHR38440:SF1">
    <property type="entry name" value="UPF0398 PROTEIN SPR0331"/>
    <property type="match status" value="1"/>
</dbReference>
<protein>
    <recommendedName>
        <fullName evidence="3">DUF1273 domain-containing protein</fullName>
    </recommendedName>
</protein>
<dbReference type="Gene3D" id="3.40.50.450">
    <property type="match status" value="1"/>
</dbReference>
<name>A0ABP7YSL2_9ACTN</name>
<reference evidence="2" key="1">
    <citation type="journal article" date="2019" name="Int. J. Syst. Evol. Microbiol.">
        <title>The Global Catalogue of Microorganisms (GCM) 10K type strain sequencing project: providing services to taxonomists for standard genome sequencing and annotation.</title>
        <authorList>
            <consortium name="The Broad Institute Genomics Platform"/>
            <consortium name="The Broad Institute Genome Sequencing Center for Infectious Disease"/>
            <person name="Wu L."/>
            <person name="Ma J."/>
        </authorList>
    </citation>
    <scope>NUCLEOTIDE SEQUENCE [LARGE SCALE GENOMIC DNA]</scope>
    <source>
        <strain evidence="2">JCM 17316</strain>
    </source>
</reference>
<dbReference type="InterPro" id="IPR010697">
    <property type="entry name" value="YspA"/>
</dbReference>
<sequence length="162" mass="17504">MREDPMRIAITGHRLLPPETEALVSRALHEALDEQLGAVIGISCLADGADALFAQAVLDHGGALIAVVPASEYRDGLPQEHYPVYDRLLAAADEVHRLPYVESTSEAHMAASEFMLGLADRLWAVWDGKPARGFGGTADVVQAARDRNLPVQVIWPEGASRD</sequence>
<keyword evidence="2" id="KW-1185">Reference proteome</keyword>
<accession>A0ABP7YSL2</accession>
<proteinExistence type="predicted"/>
<gene>
    <name evidence="1" type="ORF">GCM10022416_27950</name>
</gene>
<evidence type="ECO:0000313" key="2">
    <source>
        <dbReference type="Proteomes" id="UP001500266"/>
    </source>
</evidence>
<dbReference type="SUPFAM" id="SSF102405">
    <property type="entry name" value="MCP/YpsA-like"/>
    <property type="match status" value="1"/>
</dbReference>
<organism evidence="1 2">
    <name type="scientific">Actinomadura keratinilytica</name>
    <dbReference type="NCBI Taxonomy" id="547461"/>
    <lineage>
        <taxon>Bacteria</taxon>
        <taxon>Bacillati</taxon>
        <taxon>Actinomycetota</taxon>
        <taxon>Actinomycetes</taxon>
        <taxon>Streptosporangiales</taxon>
        <taxon>Thermomonosporaceae</taxon>
        <taxon>Actinomadura</taxon>
    </lineage>
</organism>
<dbReference type="EMBL" id="BAABDO010000034">
    <property type="protein sequence ID" value="GAA4140600.1"/>
    <property type="molecule type" value="Genomic_DNA"/>
</dbReference>
<evidence type="ECO:0008006" key="3">
    <source>
        <dbReference type="Google" id="ProtNLM"/>
    </source>
</evidence>
<evidence type="ECO:0000313" key="1">
    <source>
        <dbReference type="EMBL" id="GAA4140600.1"/>
    </source>
</evidence>
<dbReference type="PANTHER" id="PTHR38440">
    <property type="entry name" value="UPF0398 PROTEIN YPSA"/>
    <property type="match status" value="1"/>
</dbReference>
<comment type="caution">
    <text evidence="1">The sequence shown here is derived from an EMBL/GenBank/DDBJ whole genome shotgun (WGS) entry which is preliminary data.</text>
</comment>